<feature type="compositionally biased region" description="Polar residues" evidence="2">
    <location>
        <begin position="115"/>
        <end position="127"/>
    </location>
</feature>
<accession>A0AAV9MU80</accession>
<feature type="coiled-coil region" evidence="1">
    <location>
        <begin position="32"/>
        <end position="80"/>
    </location>
</feature>
<dbReference type="Proteomes" id="UP001358417">
    <property type="component" value="Unassembled WGS sequence"/>
</dbReference>
<evidence type="ECO:0000256" key="1">
    <source>
        <dbReference type="SAM" id="Coils"/>
    </source>
</evidence>
<dbReference type="EMBL" id="JAVRRD010000039">
    <property type="protein sequence ID" value="KAK5045204.1"/>
    <property type="molecule type" value="Genomic_DNA"/>
</dbReference>
<gene>
    <name evidence="3" type="ORF">LTR84_009537</name>
</gene>
<dbReference type="AlphaFoldDB" id="A0AAV9MU80"/>
<keyword evidence="4" id="KW-1185">Reference proteome</keyword>
<evidence type="ECO:0000313" key="3">
    <source>
        <dbReference type="EMBL" id="KAK5045204.1"/>
    </source>
</evidence>
<organism evidence="3 4">
    <name type="scientific">Exophiala bonariae</name>
    <dbReference type="NCBI Taxonomy" id="1690606"/>
    <lineage>
        <taxon>Eukaryota</taxon>
        <taxon>Fungi</taxon>
        <taxon>Dikarya</taxon>
        <taxon>Ascomycota</taxon>
        <taxon>Pezizomycotina</taxon>
        <taxon>Eurotiomycetes</taxon>
        <taxon>Chaetothyriomycetidae</taxon>
        <taxon>Chaetothyriales</taxon>
        <taxon>Herpotrichiellaceae</taxon>
        <taxon>Exophiala</taxon>
    </lineage>
</organism>
<reference evidence="3 4" key="1">
    <citation type="submission" date="2023-08" db="EMBL/GenBank/DDBJ databases">
        <title>Black Yeasts Isolated from many extreme environments.</title>
        <authorList>
            <person name="Coleine C."/>
            <person name="Stajich J.E."/>
            <person name="Selbmann L."/>
        </authorList>
    </citation>
    <scope>NUCLEOTIDE SEQUENCE [LARGE SCALE GENOMIC DNA]</scope>
    <source>
        <strain evidence="3 4">CCFEE 5792</strain>
    </source>
</reference>
<dbReference type="RefSeq" id="XP_064700840.1">
    <property type="nucleotide sequence ID" value="XM_064853077.1"/>
</dbReference>
<dbReference type="GeneID" id="89977696"/>
<name>A0AAV9MU80_9EURO</name>
<keyword evidence="1" id="KW-0175">Coiled coil</keyword>
<evidence type="ECO:0008006" key="5">
    <source>
        <dbReference type="Google" id="ProtNLM"/>
    </source>
</evidence>
<sequence length="127" mass="13942">MKPRIGEVCGAKLVDTENVTMSPDDCKLCQEIKVKQRRLQKERDNIKRWSREGARFSGLIEKAQRDARELEATIALLTSRRPSIRADMTAPRGGSVPMSAPMSGSLGADPYSARTYGSLNYAGPTNG</sequence>
<evidence type="ECO:0000313" key="4">
    <source>
        <dbReference type="Proteomes" id="UP001358417"/>
    </source>
</evidence>
<evidence type="ECO:0000256" key="2">
    <source>
        <dbReference type="SAM" id="MobiDB-lite"/>
    </source>
</evidence>
<proteinExistence type="predicted"/>
<comment type="caution">
    <text evidence="3">The sequence shown here is derived from an EMBL/GenBank/DDBJ whole genome shotgun (WGS) entry which is preliminary data.</text>
</comment>
<protein>
    <recommendedName>
        <fullName evidence="5">BZIP domain-containing protein</fullName>
    </recommendedName>
</protein>
<feature type="region of interest" description="Disordered" evidence="2">
    <location>
        <begin position="85"/>
        <end position="127"/>
    </location>
</feature>